<dbReference type="Pfam" id="PF13279">
    <property type="entry name" value="4HBT_2"/>
    <property type="match status" value="1"/>
</dbReference>
<keyword evidence="4" id="KW-1185">Reference proteome</keyword>
<dbReference type="Proteomes" id="UP001183794">
    <property type="component" value="Unassembled WGS sequence"/>
</dbReference>
<dbReference type="RefSeq" id="WP_310175462.1">
    <property type="nucleotide sequence ID" value="NZ_BAABHE010000002.1"/>
</dbReference>
<protein>
    <submittedName>
        <fullName evidence="3">Acyl-CoA thioester hydrolase</fullName>
        <ecNumber evidence="3">3.1.2.-</ecNumber>
    </submittedName>
</protein>
<dbReference type="CDD" id="cd00586">
    <property type="entry name" value="4HBT"/>
    <property type="match status" value="1"/>
</dbReference>
<proteinExistence type="inferred from homology"/>
<dbReference type="EMBL" id="JAVDYJ010000001">
    <property type="protein sequence ID" value="MDR7348352.1"/>
    <property type="molecule type" value="Genomic_DNA"/>
</dbReference>
<dbReference type="PANTHER" id="PTHR31793">
    <property type="entry name" value="4-HYDROXYBENZOYL-COA THIOESTERASE FAMILY MEMBER"/>
    <property type="match status" value="1"/>
</dbReference>
<evidence type="ECO:0000256" key="2">
    <source>
        <dbReference type="ARBA" id="ARBA00022801"/>
    </source>
</evidence>
<dbReference type="InterPro" id="IPR029069">
    <property type="entry name" value="HotDog_dom_sf"/>
</dbReference>
<dbReference type="SUPFAM" id="SSF54637">
    <property type="entry name" value="Thioesterase/thiol ester dehydrase-isomerase"/>
    <property type="match status" value="1"/>
</dbReference>
<comment type="similarity">
    <text evidence="1">Belongs to the 4-hydroxybenzoyl-CoA thioesterase family.</text>
</comment>
<evidence type="ECO:0000313" key="4">
    <source>
        <dbReference type="Proteomes" id="UP001183794"/>
    </source>
</evidence>
<evidence type="ECO:0000313" key="3">
    <source>
        <dbReference type="EMBL" id="MDR7348352.1"/>
    </source>
</evidence>
<gene>
    <name evidence="3" type="ORF">J2S62_002609</name>
</gene>
<dbReference type="EC" id="3.1.2.-" evidence="3"/>
<evidence type="ECO:0000256" key="1">
    <source>
        <dbReference type="ARBA" id="ARBA00005953"/>
    </source>
</evidence>
<keyword evidence="2 3" id="KW-0378">Hydrolase</keyword>
<name>A0ABU2B430_9MICC</name>
<dbReference type="GO" id="GO:0016787">
    <property type="term" value="F:hydrolase activity"/>
    <property type="evidence" value="ECO:0007669"/>
    <property type="project" value="UniProtKB-KW"/>
</dbReference>
<organism evidence="3 4">
    <name type="scientific">Enteractinococcus fodinae</name>
    <dbReference type="NCBI Taxonomy" id="684663"/>
    <lineage>
        <taxon>Bacteria</taxon>
        <taxon>Bacillati</taxon>
        <taxon>Actinomycetota</taxon>
        <taxon>Actinomycetes</taxon>
        <taxon>Micrococcales</taxon>
        <taxon>Micrococcaceae</taxon>
    </lineage>
</organism>
<dbReference type="Gene3D" id="3.10.129.10">
    <property type="entry name" value="Hotdog Thioesterase"/>
    <property type="match status" value="1"/>
</dbReference>
<dbReference type="InterPro" id="IPR050563">
    <property type="entry name" value="4-hydroxybenzoyl-CoA_TE"/>
</dbReference>
<comment type="caution">
    <text evidence="3">The sequence shown here is derived from an EMBL/GenBank/DDBJ whole genome shotgun (WGS) entry which is preliminary data.</text>
</comment>
<reference evidence="3 4" key="1">
    <citation type="submission" date="2023-07" db="EMBL/GenBank/DDBJ databases">
        <title>Sequencing the genomes of 1000 actinobacteria strains.</title>
        <authorList>
            <person name="Klenk H.-P."/>
        </authorList>
    </citation>
    <scope>NUCLEOTIDE SEQUENCE [LARGE SCALE GENOMIC DNA]</scope>
    <source>
        <strain evidence="3 4">DSM 22966</strain>
    </source>
</reference>
<accession>A0ABU2B430</accession>
<dbReference type="PANTHER" id="PTHR31793:SF27">
    <property type="entry name" value="NOVEL THIOESTERASE SUPERFAMILY DOMAIN AND SAPOSIN A-TYPE DOMAIN CONTAINING PROTEIN (0610012H03RIK)"/>
    <property type="match status" value="1"/>
</dbReference>
<sequence length="138" mass="15650">MSETIMDYPLRTHDKLRFSDTDKQGHINNAVYSTFYETGRTQTFEEAHKAADNDDCEFVIAQITIQYLAETHWPGTVEIGTRIKRVGNSSLVLEQAIFSNGNLCSTGESICVQINTASRKSQPFDDALRNYFESLMEN</sequence>